<accession>A0A8T2SHS9</accession>
<evidence type="ECO:0000313" key="2">
    <source>
        <dbReference type="EMBL" id="KAH7332419.1"/>
    </source>
</evidence>
<protein>
    <recommendedName>
        <fullName evidence="4">Secreted protein</fullName>
    </recommendedName>
</protein>
<dbReference type="AlphaFoldDB" id="A0A8T2SHS9"/>
<dbReference type="EMBL" id="CM035425">
    <property type="protein sequence ID" value="KAH7332419.1"/>
    <property type="molecule type" value="Genomic_DNA"/>
</dbReference>
<evidence type="ECO:0008006" key="4">
    <source>
        <dbReference type="Google" id="ProtNLM"/>
    </source>
</evidence>
<organism evidence="2 3">
    <name type="scientific">Ceratopteris richardii</name>
    <name type="common">Triangle waterfern</name>
    <dbReference type="NCBI Taxonomy" id="49495"/>
    <lineage>
        <taxon>Eukaryota</taxon>
        <taxon>Viridiplantae</taxon>
        <taxon>Streptophyta</taxon>
        <taxon>Embryophyta</taxon>
        <taxon>Tracheophyta</taxon>
        <taxon>Polypodiopsida</taxon>
        <taxon>Polypodiidae</taxon>
        <taxon>Polypodiales</taxon>
        <taxon>Pteridineae</taxon>
        <taxon>Pteridaceae</taxon>
        <taxon>Parkerioideae</taxon>
        <taxon>Ceratopteris</taxon>
    </lineage>
</organism>
<comment type="caution">
    <text evidence="2">The sequence shown here is derived from an EMBL/GenBank/DDBJ whole genome shotgun (WGS) entry which is preliminary data.</text>
</comment>
<evidence type="ECO:0000313" key="3">
    <source>
        <dbReference type="Proteomes" id="UP000825935"/>
    </source>
</evidence>
<reference evidence="2" key="1">
    <citation type="submission" date="2021-08" db="EMBL/GenBank/DDBJ databases">
        <title>WGS assembly of Ceratopteris richardii.</title>
        <authorList>
            <person name="Marchant D.B."/>
            <person name="Chen G."/>
            <person name="Jenkins J."/>
            <person name="Shu S."/>
            <person name="Leebens-Mack J."/>
            <person name="Grimwood J."/>
            <person name="Schmutz J."/>
            <person name="Soltis P."/>
            <person name="Soltis D."/>
            <person name="Chen Z.-H."/>
        </authorList>
    </citation>
    <scope>NUCLEOTIDE SEQUENCE</scope>
    <source>
        <strain evidence="2">Whitten #5841</strain>
        <tissue evidence="2">Leaf</tissue>
    </source>
</reference>
<gene>
    <name evidence="2" type="ORF">KP509_20G086400</name>
</gene>
<keyword evidence="3" id="KW-1185">Reference proteome</keyword>
<keyword evidence="1" id="KW-0732">Signal</keyword>
<dbReference type="Proteomes" id="UP000825935">
    <property type="component" value="Chromosome 20"/>
</dbReference>
<feature type="signal peptide" evidence="1">
    <location>
        <begin position="1"/>
        <end position="17"/>
    </location>
</feature>
<sequence length="66" mass="7296">MCVCVCICVCVCRCVCACVCVCVRVCMSYMGVFINVLSYSKCDCNSKFFSKCCFMLSPGMQSVLQI</sequence>
<evidence type="ECO:0000256" key="1">
    <source>
        <dbReference type="SAM" id="SignalP"/>
    </source>
</evidence>
<name>A0A8T2SHS9_CERRI</name>
<feature type="chain" id="PRO_5035899960" description="Secreted protein" evidence="1">
    <location>
        <begin position="18"/>
        <end position="66"/>
    </location>
</feature>
<proteinExistence type="predicted"/>